<proteinExistence type="predicted"/>
<reference evidence="3" key="1">
    <citation type="journal article" date="2019" name="Int. J. Syst. Evol. Microbiol.">
        <title>The Global Catalogue of Microorganisms (GCM) 10K type strain sequencing project: providing services to taxonomists for standard genome sequencing and annotation.</title>
        <authorList>
            <consortium name="The Broad Institute Genomics Platform"/>
            <consortium name="The Broad Institute Genome Sequencing Center for Infectious Disease"/>
            <person name="Wu L."/>
            <person name="Ma J."/>
        </authorList>
    </citation>
    <scope>NUCLEOTIDE SEQUENCE [LARGE SCALE GENOMIC DNA]</scope>
    <source>
        <strain evidence="3">KCTC 12848</strain>
    </source>
</reference>
<feature type="transmembrane region" description="Helical" evidence="1">
    <location>
        <begin position="37"/>
        <end position="64"/>
    </location>
</feature>
<dbReference type="EMBL" id="JBHUJD010000010">
    <property type="protein sequence ID" value="MFD2310636.1"/>
    <property type="molecule type" value="Genomic_DNA"/>
</dbReference>
<feature type="transmembrane region" description="Helical" evidence="1">
    <location>
        <begin position="71"/>
        <end position="89"/>
    </location>
</feature>
<evidence type="ECO:0000256" key="1">
    <source>
        <dbReference type="SAM" id="Phobius"/>
    </source>
</evidence>
<evidence type="ECO:0008006" key="4">
    <source>
        <dbReference type="Google" id="ProtNLM"/>
    </source>
</evidence>
<keyword evidence="1" id="KW-0812">Transmembrane</keyword>
<evidence type="ECO:0000313" key="3">
    <source>
        <dbReference type="Proteomes" id="UP001597425"/>
    </source>
</evidence>
<organism evidence="2 3">
    <name type="scientific">Microbulbifer halophilus</name>
    <dbReference type="NCBI Taxonomy" id="453963"/>
    <lineage>
        <taxon>Bacteria</taxon>
        <taxon>Pseudomonadati</taxon>
        <taxon>Pseudomonadota</taxon>
        <taxon>Gammaproteobacteria</taxon>
        <taxon>Cellvibrionales</taxon>
        <taxon>Microbulbiferaceae</taxon>
        <taxon>Microbulbifer</taxon>
    </lineage>
</organism>
<dbReference type="RefSeq" id="WP_265720720.1">
    <property type="nucleotide sequence ID" value="NZ_JAPIVK010000005.1"/>
</dbReference>
<evidence type="ECO:0000313" key="2">
    <source>
        <dbReference type="EMBL" id="MFD2310636.1"/>
    </source>
</evidence>
<feature type="transmembrane region" description="Helical" evidence="1">
    <location>
        <begin position="187"/>
        <end position="209"/>
    </location>
</feature>
<dbReference type="Proteomes" id="UP001597425">
    <property type="component" value="Unassembled WGS sequence"/>
</dbReference>
<keyword evidence="1" id="KW-1133">Transmembrane helix</keyword>
<protein>
    <recommendedName>
        <fullName evidence="4">Arginine/ornithine antiporter ArcD</fullName>
    </recommendedName>
</protein>
<feature type="transmembrane region" description="Helical" evidence="1">
    <location>
        <begin position="153"/>
        <end position="175"/>
    </location>
</feature>
<name>A0ABW5EAN4_9GAMM</name>
<feature type="transmembrane region" description="Helical" evidence="1">
    <location>
        <begin position="109"/>
        <end position="132"/>
    </location>
</feature>
<sequence length="212" mass="22852">MTPWLAMLAFGAFHGLNPGMGWLFALSLGLQQRSERVIWYSLLPIAAGHAAAIVAVVLLVMAGLRFVPLELVRWLTAAALLALGIYKLFNYYRHPRWVGMKVGALDLFWWSFLMATAHGAGLMLVPALLGVADGADSHRGHAGMAASANGAMLLAVGVHTLSMLVVMGSCAWLIYRKFGLAVLRQKWINFDLIWAVALLLVGIVALLMAGSA</sequence>
<comment type="caution">
    <text evidence="2">The sequence shown here is derived from an EMBL/GenBank/DDBJ whole genome shotgun (WGS) entry which is preliminary data.</text>
</comment>
<gene>
    <name evidence="2" type="ORF">ACFSKX_09435</name>
</gene>
<keyword evidence="3" id="KW-1185">Reference proteome</keyword>
<accession>A0ABW5EAN4</accession>
<keyword evidence="1" id="KW-0472">Membrane</keyword>